<dbReference type="PROSITE" id="PS51643">
    <property type="entry name" value="HD_CAS3"/>
    <property type="match status" value="1"/>
</dbReference>
<name>A0ABR7P6Q8_9FIRM</name>
<keyword evidence="9" id="KW-0051">Antiviral defense</keyword>
<keyword evidence="5" id="KW-0547">Nucleotide-binding</keyword>
<evidence type="ECO:0000259" key="13">
    <source>
        <dbReference type="PROSITE" id="PS51643"/>
    </source>
</evidence>
<dbReference type="InterPro" id="IPR001650">
    <property type="entry name" value="Helicase_C-like"/>
</dbReference>
<dbReference type="RefSeq" id="WP_187557993.1">
    <property type="nucleotide sequence ID" value="NZ_JACRTP010000001.1"/>
</dbReference>
<evidence type="ECO:0000256" key="1">
    <source>
        <dbReference type="ARBA" id="ARBA00006847"/>
    </source>
</evidence>
<keyword evidence="15" id="KW-1185">Reference proteome</keyword>
<dbReference type="InterPro" id="IPR006474">
    <property type="entry name" value="Helicase_Cas3_CRISPR-ass_core"/>
</dbReference>
<dbReference type="InterPro" id="IPR050079">
    <property type="entry name" value="DEAD_box_RNA_helicase"/>
</dbReference>
<dbReference type="Pfam" id="PF00270">
    <property type="entry name" value="DEAD"/>
    <property type="match status" value="1"/>
</dbReference>
<sequence length="715" mass="82182">MKYIAHKEQEREQTIKEHLCGTAQLADEFAEKFGKGEWGYCCGKMHDIGKYSQEFQEKIKKNTNKMIDHSTAGAKICKELGGYYQILSYCIAGHHAGLPDYGNTGIASSLCGRYNKKIYDYQAYKDEIEIPKLQTDPIPFRGDKNNDFALATFIRMIYSCLVDADFLDTEFFMKNGKTEREFGEPLEVLWKRLEKHILKWLENDDTDTINGRRTEILKNCIKEGEDEKGIFRLTVPTGGGKTIASLAFALKHAVKHGMDRIIYVIPYTSIIEQNAQIFRDILGEQNVLENHCNVDYSNSEEFKPMQLASENWDKPVIVTTNVQFFESLFSNKSSKCRKIHNIANSVIILDEAQMLSLDYLKPCTAMLEELVDNYKTSIVLCTATQPALDEIWSVKKQITELCPRVEEQFRFLKRVEYQNIGNISKKKLAEKLKEETNALCIVNTKKCAQELYRMLEGEGVYHLSTSMYPNHRKSILKKIRERLAEKRKCVVIATSLVEAGVDLDFKHVYRQIAGIDSMIQAAGRCNREGKNKTSDSNVYLFEFDDAGIIRSQSLQIDTAKSILSDYEEIADLDCITDYFSRLYHHRGETLDKKNIMNEFKRIKCNFETVAKNFKLIEQDTRTIFINIESEAENLLQEIKSKGISKERMRRAGQYCIQVFGNESGKNSLFNHLYGAGMIRPVSGEMKDFYELVSLEQYSESCGLEMTIDDEMALFF</sequence>
<evidence type="ECO:0000256" key="7">
    <source>
        <dbReference type="ARBA" id="ARBA00022806"/>
    </source>
</evidence>
<evidence type="ECO:0000313" key="14">
    <source>
        <dbReference type="EMBL" id="MBC8627065.1"/>
    </source>
</evidence>
<protein>
    <submittedName>
        <fullName evidence="14">CRISPR-associated helicase Cas3</fullName>
    </submittedName>
</protein>
<dbReference type="EMBL" id="JACRTP010000001">
    <property type="protein sequence ID" value="MBC8627065.1"/>
    <property type="molecule type" value="Genomic_DNA"/>
</dbReference>
<dbReference type="SMART" id="SM00487">
    <property type="entry name" value="DEXDc"/>
    <property type="match status" value="1"/>
</dbReference>
<evidence type="ECO:0000256" key="10">
    <source>
        <dbReference type="ARBA" id="ARBA00038437"/>
    </source>
</evidence>
<evidence type="ECO:0000259" key="12">
    <source>
        <dbReference type="PROSITE" id="PS51194"/>
    </source>
</evidence>
<dbReference type="Gene3D" id="3.40.50.300">
    <property type="entry name" value="P-loop containing nucleotide triphosphate hydrolases"/>
    <property type="match status" value="2"/>
</dbReference>
<dbReference type="Proteomes" id="UP000661649">
    <property type="component" value="Unassembled WGS sequence"/>
</dbReference>
<keyword evidence="3" id="KW-0540">Nuclease</keyword>
<comment type="similarity">
    <text evidence="1">In the N-terminal section; belongs to the CRISPR-associated nuclease Cas3-HD family.</text>
</comment>
<dbReference type="InterPro" id="IPR014001">
    <property type="entry name" value="Helicase_ATP-bd"/>
</dbReference>
<dbReference type="NCBIfam" id="TIGR01587">
    <property type="entry name" value="cas3_core"/>
    <property type="match status" value="1"/>
</dbReference>
<dbReference type="InterPro" id="IPR006674">
    <property type="entry name" value="HD_domain"/>
</dbReference>
<gene>
    <name evidence="14" type="primary">cas3</name>
    <name evidence="14" type="ORF">H8712_00235</name>
</gene>
<dbReference type="PANTHER" id="PTHR47959">
    <property type="entry name" value="ATP-DEPENDENT RNA HELICASE RHLE-RELATED"/>
    <property type="match status" value="1"/>
</dbReference>
<evidence type="ECO:0000313" key="15">
    <source>
        <dbReference type="Proteomes" id="UP000661649"/>
    </source>
</evidence>
<keyword evidence="6" id="KW-0378">Hydrolase</keyword>
<accession>A0ABR7P6Q8</accession>
<dbReference type="InterPro" id="IPR011545">
    <property type="entry name" value="DEAD/DEAH_box_helicase_dom"/>
</dbReference>
<dbReference type="SUPFAM" id="SSF109604">
    <property type="entry name" value="HD-domain/PDEase-like"/>
    <property type="match status" value="1"/>
</dbReference>
<dbReference type="PANTHER" id="PTHR47959:SF16">
    <property type="entry name" value="CRISPR-ASSOCIATED NUCLEASE_HELICASE CAS3-RELATED"/>
    <property type="match status" value="1"/>
</dbReference>
<dbReference type="PROSITE" id="PS51192">
    <property type="entry name" value="HELICASE_ATP_BIND_1"/>
    <property type="match status" value="1"/>
</dbReference>
<dbReference type="InterPro" id="IPR006483">
    <property type="entry name" value="CRISPR-assoc_Cas3_HD"/>
</dbReference>
<keyword evidence="8" id="KW-0067">ATP-binding</keyword>
<dbReference type="NCBIfam" id="TIGR01596">
    <property type="entry name" value="cas3_HD"/>
    <property type="match status" value="1"/>
</dbReference>
<evidence type="ECO:0000256" key="9">
    <source>
        <dbReference type="ARBA" id="ARBA00023118"/>
    </source>
</evidence>
<keyword evidence="7" id="KW-0347">Helicase</keyword>
<dbReference type="PROSITE" id="PS51194">
    <property type="entry name" value="HELICASE_CTER"/>
    <property type="match status" value="1"/>
</dbReference>
<dbReference type="InterPro" id="IPR054712">
    <property type="entry name" value="Cas3-like_dom"/>
</dbReference>
<dbReference type="Gene3D" id="1.10.3210.30">
    <property type="match status" value="1"/>
</dbReference>
<dbReference type="InterPro" id="IPR038257">
    <property type="entry name" value="CRISPR-assoc_Cas3_HD_sf"/>
</dbReference>
<feature type="domain" description="Helicase ATP-binding" evidence="11">
    <location>
        <begin position="222"/>
        <end position="403"/>
    </location>
</feature>
<evidence type="ECO:0000259" key="11">
    <source>
        <dbReference type="PROSITE" id="PS51192"/>
    </source>
</evidence>
<dbReference type="CDD" id="cd09641">
    <property type="entry name" value="Cas3''_I"/>
    <property type="match status" value="1"/>
</dbReference>
<dbReference type="InterPro" id="IPR027417">
    <property type="entry name" value="P-loop_NTPase"/>
</dbReference>
<evidence type="ECO:0000256" key="5">
    <source>
        <dbReference type="ARBA" id="ARBA00022741"/>
    </source>
</evidence>
<dbReference type="Pfam" id="PF01966">
    <property type="entry name" value="HD"/>
    <property type="match status" value="1"/>
</dbReference>
<evidence type="ECO:0000256" key="8">
    <source>
        <dbReference type="ARBA" id="ARBA00022840"/>
    </source>
</evidence>
<dbReference type="CDD" id="cd17930">
    <property type="entry name" value="DEXHc_cas3"/>
    <property type="match status" value="1"/>
</dbReference>
<feature type="domain" description="HD Cas3-type" evidence="13">
    <location>
        <begin position="8"/>
        <end position="167"/>
    </location>
</feature>
<feature type="domain" description="Helicase C-terminal" evidence="12">
    <location>
        <begin position="424"/>
        <end position="573"/>
    </location>
</feature>
<dbReference type="Pfam" id="PF22590">
    <property type="entry name" value="Cas3-like_C_2"/>
    <property type="match status" value="1"/>
</dbReference>
<keyword evidence="4" id="KW-0479">Metal-binding</keyword>
<dbReference type="SUPFAM" id="SSF52540">
    <property type="entry name" value="P-loop containing nucleoside triphosphate hydrolases"/>
    <property type="match status" value="1"/>
</dbReference>
<comment type="caution">
    <text evidence="14">The sequence shown here is derived from an EMBL/GenBank/DDBJ whole genome shotgun (WGS) entry which is preliminary data.</text>
</comment>
<evidence type="ECO:0000256" key="2">
    <source>
        <dbReference type="ARBA" id="ARBA00009046"/>
    </source>
</evidence>
<comment type="similarity">
    <text evidence="10">Belongs to the DEAD box helicase family.</text>
</comment>
<dbReference type="SMART" id="SM00490">
    <property type="entry name" value="HELICc"/>
    <property type="match status" value="1"/>
</dbReference>
<evidence type="ECO:0000256" key="6">
    <source>
        <dbReference type="ARBA" id="ARBA00022801"/>
    </source>
</evidence>
<reference evidence="14 15" key="1">
    <citation type="submission" date="2020-08" db="EMBL/GenBank/DDBJ databases">
        <title>Genome public.</title>
        <authorList>
            <person name="Liu C."/>
            <person name="Sun Q."/>
        </authorList>
    </citation>
    <scope>NUCLEOTIDE SEQUENCE [LARGE SCALE GENOMIC DNA]</scope>
    <source>
        <strain evidence="14 15">3_YM_SP_D4_24.mj</strain>
    </source>
</reference>
<evidence type="ECO:0000256" key="4">
    <source>
        <dbReference type="ARBA" id="ARBA00022723"/>
    </source>
</evidence>
<evidence type="ECO:0000256" key="3">
    <source>
        <dbReference type="ARBA" id="ARBA00022722"/>
    </source>
</evidence>
<comment type="similarity">
    <text evidence="2">In the central section; belongs to the CRISPR-associated helicase Cas3 family.</text>
</comment>
<organism evidence="14 15">
    <name type="scientific">Blautia stercoris</name>
    <dbReference type="NCBI Taxonomy" id="871664"/>
    <lineage>
        <taxon>Bacteria</taxon>
        <taxon>Bacillati</taxon>
        <taxon>Bacillota</taxon>
        <taxon>Clostridia</taxon>
        <taxon>Lachnospirales</taxon>
        <taxon>Lachnospiraceae</taxon>
        <taxon>Blautia</taxon>
    </lineage>
</organism>
<proteinExistence type="inferred from homology"/>